<evidence type="ECO:0000256" key="3">
    <source>
        <dbReference type="SAM" id="MobiDB-lite"/>
    </source>
</evidence>
<comment type="caution">
    <text evidence="5">The sequence shown here is derived from an EMBL/GenBank/DDBJ whole genome shotgun (WGS) entry which is preliminary data.</text>
</comment>
<gene>
    <name evidence="5" type="primary">VPS72</name>
    <name evidence="5" type="ORF">DERP_002458</name>
</gene>
<evidence type="ECO:0000256" key="1">
    <source>
        <dbReference type="ARBA" id="ARBA00006832"/>
    </source>
</evidence>
<feature type="compositionally biased region" description="Basic and acidic residues" evidence="3">
    <location>
        <begin position="142"/>
        <end position="174"/>
    </location>
</feature>
<dbReference type="PANTHER" id="PTHR13275">
    <property type="entry name" value="YL-1 PROTEIN TRANSCRIPTION FACTOR-LIKE 1"/>
    <property type="match status" value="1"/>
</dbReference>
<feature type="compositionally biased region" description="Basic and acidic residues" evidence="3">
    <location>
        <begin position="83"/>
        <end position="96"/>
    </location>
</feature>
<dbReference type="EMBL" id="NJHN03000037">
    <property type="protein sequence ID" value="KAH9422163.1"/>
    <property type="molecule type" value="Genomic_DNA"/>
</dbReference>
<dbReference type="Pfam" id="PF08265">
    <property type="entry name" value="YL1_C"/>
    <property type="match status" value="1"/>
</dbReference>
<evidence type="ECO:0000313" key="5">
    <source>
        <dbReference type="EMBL" id="KAH9422163.1"/>
    </source>
</evidence>
<evidence type="ECO:0000259" key="4">
    <source>
        <dbReference type="SMART" id="SM00993"/>
    </source>
</evidence>
<feature type="compositionally biased region" description="Polar residues" evidence="3">
    <location>
        <begin position="129"/>
        <end position="139"/>
    </location>
</feature>
<protein>
    <recommendedName>
        <fullName evidence="2">Vacuolar protein sorting-associated protein 72 homolog</fullName>
    </recommendedName>
</protein>
<keyword evidence="6" id="KW-1185">Reference proteome</keyword>
<dbReference type="InterPro" id="IPR046757">
    <property type="entry name" value="YL1_N"/>
</dbReference>
<proteinExistence type="inferred from homology"/>
<feature type="region of interest" description="Disordered" evidence="3">
    <location>
        <begin position="1"/>
        <end position="68"/>
    </location>
</feature>
<feature type="compositionally biased region" description="Basic residues" evidence="3">
    <location>
        <begin position="175"/>
        <end position="186"/>
    </location>
</feature>
<dbReference type="Proteomes" id="UP000887458">
    <property type="component" value="Unassembled WGS sequence"/>
</dbReference>
<sequence>MAELTKSLASTRERRSNAGANMSKLLDKEEEDEFYKTQYGGFDEAENDNDFSVSDSSDSENVIDSDFDIDEHVDAVVDEDEVEKMVQQEEKRERQAATKRKSFYREPKPTSSTIKSPTSVEHRRPVRTSLLSPTSTVRKTTLRSDDAHSLYKNLRESTKKSSRETKENLEDERQRKLKFKSKRKQPYRQPTQEERLREAKRTEIENKRSLEAYKNMEIEKSKRNKTTKKIPNVPMIRYQSYRENSKDSDPCYRTIISFPNDEIFDHYFGRYKQESLKSEIDQQPRKRSISVLSGLPIRYKDPLTGFPFAKAKEFNVIRDSYIRYLEQSTLRDDVTIKKFIESYQLSPVLELKLDQSNQQSKFVIANNSNQSQGTTTTTTNLIKGSAAITTMAKIHSTNETIRDVCKYRTLKPKLPISVNTNNTNSPVSWLVITTNNNNNNNANNNKPQVQQVSTSSSSSSSITQSTSNNNNAQ</sequence>
<accession>A0ABQ8JIA5</accession>
<dbReference type="SMART" id="SM00993">
    <property type="entry name" value="YL1_C"/>
    <property type="match status" value="1"/>
</dbReference>
<reference evidence="5 6" key="2">
    <citation type="journal article" date="2022" name="Mol. Biol. Evol.">
        <title>Comparative Genomics Reveals Insights into the Divergent Evolution of Astigmatic Mites and Household Pest Adaptations.</title>
        <authorList>
            <person name="Xiong Q."/>
            <person name="Wan A.T."/>
            <person name="Liu X."/>
            <person name="Fung C.S."/>
            <person name="Xiao X."/>
            <person name="Malainual N."/>
            <person name="Hou J."/>
            <person name="Wang L."/>
            <person name="Wang M."/>
            <person name="Yang K.Y."/>
            <person name="Cui Y."/>
            <person name="Leung E.L."/>
            <person name="Nong W."/>
            <person name="Shin S.K."/>
            <person name="Au S.W."/>
            <person name="Jeong K.Y."/>
            <person name="Chew F.T."/>
            <person name="Hui J.H."/>
            <person name="Leung T.F."/>
            <person name="Tungtrongchitr A."/>
            <person name="Zhong N."/>
            <person name="Liu Z."/>
            <person name="Tsui S.K."/>
        </authorList>
    </citation>
    <scope>NUCLEOTIDE SEQUENCE [LARGE SCALE GENOMIC DNA]</scope>
    <source>
        <strain evidence="5">Derp</strain>
    </source>
</reference>
<evidence type="ECO:0000256" key="2">
    <source>
        <dbReference type="ARBA" id="ARBA00020000"/>
    </source>
</evidence>
<name>A0ABQ8JIA5_DERPT</name>
<organism evidence="5 6">
    <name type="scientific">Dermatophagoides pteronyssinus</name>
    <name type="common">European house dust mite</name>
    <dbReference type="NCBI Taxonomy" id="6956"/>
    <lineage>
        <taxon>Eukaryota</taxon>
        <taxon>Metazoa</taxon>
        <taxon>Ecdysozoa</taxon>
        <taxon>Arthropoda</taxon>
        <taxon>Chelicerata</taxon>
        <taxon>Arachnida</taxon>
        <taxon>Acari</taxon>
        <taxon>Acariformes</taxon>
        <taxon>Sarcoptiformes</taxon>
        <taxon>Astigmata</taxon>
        <taxon>Psoroptidia</taxon>
        <taxon>Analgoidea</taxon>
        <taxon>Pyroglyphidae</taxon>
        <taxon>Dermatophagoidinae</taxon>
        <taxon>Dermatophagoides</taxon>
    </lineage>
</organism>
<feature type="region of interest" description="Disordered" evidence="3">
    <location>
        <begin position="83"/>
        <end position="199"/>
    </location>
</feature>
<comment type="similarity">
    <text evidence="1">Belongs to the VPS72/YL1 family.</text>
</comment>
<dbReference type="PANTHER" id="PTHR13275:SF4">
    <property type="entry name" value="VACUOLAR PROTEIN SORTING-ASSOCIATED PROTEIN 72 HOMOLOG"/>
    <property type="match status" value="1"/>
</dbReference>
<dbReference type="InterPro" id="IPR013272">
    <property type="entry name" value="Vps72/YL1_C"/>
</dbReference>
<evidence type="ECO:0000313" key="6">
    <source>
        <dbReference type="Proteomes" id="UP000887458"/>
    </source>
</evidence>
<feature type="compositionally biased region" description="Low complexity" evidence="3">
    <location>
        <begin position="109"/>
        <end position="119"/>
    </location>
</feature>
<feature type="region of interest" description="Disordered" evidence="3">
    <location>
        <begin position="436"/>
        <end position="473"/>
    </location>
</feature>
<reference evidence="5 6" key="1">
    <citation type="journal article" date="2018" name="J. Allergy Clin. Immunol.">
        <title>High-quality assembly of Dermatophagoides pteronyssinus genome and transcriptome reveals a wide range of novel allergens.</title>
        <authorList>
            <person name="Liu X.Y."/>
            <person name="Yang K.Y."/>
            <person name="Wang M.Q."/>
            <person name="Kwok J.S."/>
            <person name="Zeng X."/>
            <person name="Yang Z."/>
            <person name="Xiao X.J."/>
            <person name="Lau C.P."/>
            <person name="Li Y."/>
            <person name="Huang Z.M."/>
            <person name="Ba J.G."/>
            <person name="Yim A.K."/>
            <person name="Ouyang C.Y."/>
            <person name="Ngai S.M."/>
            <person name="Chan T.F."/>
            <person name="Leung E.L."/>
            <person name="Liu L."/>
            <person name="Liu Z.G."/>
            <person name="Tsui S.K."/>
        </authorList>
    </citation>
    <scope>NUCLEOTIDE SEQUENCE [LARGE SCALE GENOMIC DNA]</scope>
    <source>
        <strain evidence="5">Derp</strain>
    </source>
</reference>
<dbReference type="Pfam" id="PF05764">
    <property type="entry name" value="YL1"/>
    <property type="match status" value="1"/>
</dbReference>
<feature type="compositionally biased region" description="Acidic residues" evidence="3">
    <location>
        <begin position="57"/>
        <end position="68"/>
    </location>
</feature>
<feature type="domain" description="Vps72/YL1 C-terminal" evidence="4">
    <location>
        <begin position="288"/>
        <end position="317"/>
    </location>
</feature>